<dbReference type="PANTHER" id="PTHR45527:SF1">
    <property type="entry name" value="FATTY ACID SYNTHASE"/>
    <property type="match status" value="1"/>
</dbReference>
<dbReference type="PANTHER" id="PTHR45527">
    <property type="entry name" value="NONRIBOSOMAL PEPTIDE SYNTHETASE"/>
    <property type="match status" value="1"/>
</dbReference>
<name>A0A176S248_9GAMM</name>
<evidence type="ECO:0000313" key="5">
    <source>
        <dbReference type="Proteomes" id="UP000076962"/>
    </source>
</evidence>
<feature type="domain" description="AMP-dependent synthetase/ligase" evidence="3">
    <location>
        <begin position="40"/>
        <end position="260"/>
    </location>
</feature>
<keyword evidence="5" id="KW-1185">Reference proteome</keyword>
<gene>
    <name evidence="4" type="ORF">THIOM_002201</name>
</gene>
<dbReference type="InterPro" id="IPR020845">
    <property type="entry name" value="AMP-binding_CS"/>
</dbReference>
<dbReference type="Gene3D" id="2.30.38.10">
    <property type="entry name" value="Luciferase, Domain 3"/>
    <property type="match status" value="1"/>
</dbReference>
<dbReference type="SUPFAM" id="SSF56801">
    <property type="entry name" value="Acetyl-CoA synthetase-like"/>
    <property type="match status" value="1"/>
</dbReference>
<dbReference type="GO" id="GO:0005829">
    <property type="term" value="C:cytosol"/>
    <property type="evidence" value="ECO:0007669"/>
    <property type="project" value="TreeGrafter"/>
</dbReference>
<dbReference type="Proteomes" id="UP000076962">
    <property type="component" value="Unassembled WGS sequence"/>
</dbReference>
<sequence length="297" mass="32603">DAQVPVLLTQSSLVSILPKTIAQVVYLDIDREKLSRLSTDNLASGVAPSNLAYVIYTSGSTGKPKGVAVSHSAVNRLVFNTNYINIEPSDRIAQASNVSFDAATFEIWGALLHGARLVGITKDIILSPQEFVTYLREQKISVIFLTTALFNQLARDVPDAFQSVQHVLFGGEAVEPRWVSQILKNSPPQRLLHVYGPTENTTFTTWHLVEEVPEGATNIPIGRPIANTQVYLLDQNRKPVPIGVPGELHIGGAGLARGYLNRPDLTAENFIPNPFSNDPDYRLYKTGDLARYQLDGN</sequence>
<dbReference type="Pfam" id="PF00501">
    <property type="entry name" value="AMP-binding"/>
    <property type="match status" value="1"/>
</dbReference>
<feature type="non-terminal residue" evidence="4">
    <location>
        <position position="297"/>
    </location>
</feature>
<reference evidence="4 5" key="1">
    <citation type="submission" date="2016-05" db="EMBL/GenBank/DDBJ databases">
        <title>Single-cell genome of chain-forming Candidatus Thiomargarita nelsonii and comparison to other large sulfur-oxidizing bacteria.</title>
        <authorList>
            <person name="Winkel M."/>
            <person name="Salman V."/>
            <person name="Woyke T."/>
            <person name="Schulz-Vogt H."/>
            <person name="Richter M."/>
            <person name="Flood B."/>
            <person name="Bailey J."/>
            <person name="Amann R."/>
            <person name="Mussmann M."/>
        </authorList>
    </citation>
    <scope>NUCLEOTIDE SEQUENCE [LARGE SCALE GENOMIC DNA]</scope>
    <source>
        <strain evidence="4 5">THI036</strain>
    </source>
</reference>
<dbReference type="PRINTS" id="PR00154">
    <property type="entry name" value="AMPBINDING"/>
</dbReference>
<dbReference type="InterPro" id="IPR020459">
    <property type="entry name" value="AMP-binding"/>
</dbReference>
<dbReference type="GO" id="GO:0044550">
    <property type="term" value="P:secondary metabolite biosynthetic process"/>
    <property type="evidence" value="ECO:0007669"/>
    <property type="project" value="TreeGrafter"/>
</dbReference>
<accession>A0A176S248</accession>
<proteinExistence type="predicted"/>
<dbReference type="GO" id="GO:0031177">
    <property type="term" value="F:phosphopantetheine binding"/>
    <property type="evidence" value="ECO:0007669"/>
    <property type="project" value="TreeGrafter"/>
</dbReference>
<evidence type="ECO:0000259" key="3">
    <source>
        <dbReference type="Pfam" id="PF00501"/>
    </source>
</evidence>
<dbReference type="GO" id="GO:0043041">
    <property type="term" value="P:amino acid activation for nonribosomal peptide biosynthetic process"/>
    <property type="evidence" value="ECO:0007669"/>
    <property type="project" value="TreeGrafter"/>
</dbReference>
<dbReference type="EMBL" id="LUTY01001226">
    <property type="protein sequence ID" value="OAD22016.1"/>
    <property type="molecule type" value="Genomic_DNA"/>
</dbReference>
<keyword evidence="2" id="KW-0597">Phosphoprotein</keyword>
<dbReference type="AlphaFoldDB" id="A0A176S248"/>
<dbReference type="PROSITE" id="PS00455">
    <property type="entry name" value="AMP_BINDING"/>
    <property type="match status" value="1"/>
</dbReference>
<comment type="caution">
    <text evidence="4">The sequence shown here is derived from an EMBL/GenBank/DDBJ whole genome shotgun (WGS) entry which is preliminary data.</text>
</comment>
<dbReference type="FunFam" id="2.30.38.10:FF:000001">
    <property type="entry name" value="Non-ribosomal peptide synthetase PvdI"/>
    <property type="match status" value="1"/>
</dbReference>
<dbReference type="InterPro" id="IPR000873">
    <property type="entry name" value="AMP-dep_synth/lig_dom"/>
</dbReference>
<keyword evidence="1" id="KW-0596">Phosphopantetheine</keyword>
<evidence type="ECO:0000256" key="1">
    <source>
        <dbReference type="ARBA" id="ARBA00022450"/>
    </source>
</evidence>
<organism evidence="4 5">
    <name type="scientific">Candidatus Thiomargarita nelsonii</name>
    <dbReference type="NCBI Taxonomy" id="1003181"/>
    <lineage>
        <taxon>Bacteria</taxon>
        <taxon>Pseudomonadati</taxon>
        <taxon>Pseudomonadota</taxon>
        <taxon>Gammaproteobacteria</taxon>
        <taxon>Thiotrichales</taxon>
        <taxon>Thiotrichaceae</taxon>
        <taxon>Thiomargarita</taxon>
    </lineage>
</organism>
<evidence type="ECO:0000256" key="2">
    <source>
        <dbReference type="ARBA" id="ARBA00022553"/>
    </source>
</evidence>
<dbReference type="Gene3D" id="3.40.50.980">
    <property type="match status" value="2"/>
</dbReference>
<feature type="non-terminal residue" evidence="4">
    <location>
        <position position="1"/>
    </location>
</feature>
<evidence type="ECO:0000313" key="4">
    <source>
        <dbReference type="EMBL" id="OAD22016.1"/>
    </source>
</evidence>
<protein>
    <submittedName>
        <fullName evidence="4">Non-ribosomal peptide synthetase</fullName>
    </submittedName>
</protein>